<dbReference type="SUPFAM" id="SSF52833">
    <property type="entry name" value="Thioredoxin-like"/>
    <property type="match status" value="1"/>
</dbReference>
<reference evidence="4" key="1">
    <citation type="submission" date="2016-11" db="EMBL/GenBank/DDBJ databases">
        <authorList>
            <person name="Varghese N."/>
            <person name="Submissions S."/>
        </authorList>
    </citation>
    <scope>NUCLEOTIDE SEQUENCE [LARGE SCALE GENOMIC DNA]</scope>
    <source>
        <strain evidence="4">DSM 100572</strain>
    </source>
</reference>
<gene>
    <name evidence="3" type="ORF">SAMN05444281_1589</name>
</gene>
<keyword evidence="1" id="KW-0732">Signal</keyword>
<dbReference type="InterPro" id="IPR013766">
    <property type="entry name" value="Thioredoxin_domain"/>
</dbReference>
<organism evidence="3 4">
    <name type="scientific">Wenyingzhuangia marina</name>
    <dbReference type="NCBI Taxonomy" id="1195760"/>
    <lineage>
        <taxon>Bacteria</taxon>
        <taxon>Pseudomonadati</taxon>
        <taxon>Bacteroidota</taxon>
        <taxon>Flavobacteriia</taxon>
        <taxon>Flavobacteriales</taxon>
        <taxon>Flavobacteriaceae</taxon>
        <taxon>Wenyingzhuangia</taxon>
    </lineage>
</organism>
<evidence type="ECO:0000256" key="1">
    <source>
        <dbReference type="ARBA" id="ARBA00022729"/>
    </source>
</evidence>
<evidence type="ECO:0000259" key="2">
    <source>
        <dbReference type="PROSITE" id="PS51352"/>
    </source>
</evidence>
<dbReference type="RefSeq" id="WP_073120291.1">
    <property type="nucleotide sequence ID" value="NZ_BMEN01000003.1"/>
</dbReference>
<sequence>MKYFFIAILATFLGLQESFAQEWKTDFSAAQKQAMAENKTIILVFQGSDWCAPCIKLEKEVWSTDTFKTYAKDHFIMVKADFPKRKKNALSDEQQEANNKLAEKYNNKGYFPYVVVLDKNAKVLGNTGYLKKSPSEYIEVLNAMIK</sequence>
<name>A0A1M5V7W5_9FLAO</name>
<dbReference type="PANTHER" id="PTHR15337:SF11">
    <property type="entry name" value="THIOREDOXIN DOMAIN-CONTAINING PROTEIN"/>
    <property type="match status" value="1"/>
</dbReference>
<dbReference type="Proteomes" id="UP000184109">
    <property type="component" value="Unassembled WGS sequence"/>
</dbReference>
<feature type="domain" description="Thioredoxin" evidence="2">
    <location>
        <begin position="10"/>
        <end position="146"/>
    </location>
</feature>
<evidence type="ECO:0000313" key="3">
    <source>
        <dbReference type="EMBL" id="SHH71372.1"/>
    </source>
</evidence>
<dbReference type="PANTHER" id="PTHR15337">
    <property type="entry name" value="ANTERIOR GRADIENT PROTEIN-RELATED"/>
    <property type="match status" value="1"/>
</dbReference>
<dbReference type="Gene3D" id="3.40.30.10">
    <property type="entry name" value="Glutaredoxin"/>
    <property type="match status" value="1"/>
</dbReference>
<dbReference type="InterPro" id="IPR036249">
    <property type="entry name" value="Thioredoxin-like_sf"/>
</dbReference>
<dbReference type="OrthoDB" id="981626at2"/>
<keyword evidence="4" id="KW-1185">Reference proteome</keyword>
<evidence type="ECO:0000313" key="4">
    <source>
        <dbReference type="Proteomes" id="UP000184109"/>
    </source>
</evidence>
<dbReference type="STRING" id="1195760.SAMN05444281_1589"/>
<protein>
    <submittedName>
        <fullName evidence="3">Thioredoxin-related protein</fullName>
    </submittedName>
</protein>
<accession>A0A1M5V7W5</accession>
<dbReference type="Pfam" id="PF13899">
    <property type="entry name" value="Thioredoxin_7"/>
    <property type="match status" value="1"/>
</dbReference>
<dbReference type="EMBL" id="FQXQ01000003">
    <property type="protein sequence ID" value="SHH71372.1"/>
    <property type="molecule type" value="Genomic_DNA"/>
</dbReference>
<dbReference type="PROSITE" id="PS51352">
    <property type="entry name" value="THIOREDOXIN_2"/>
    <property type="match status" value="1"/>
</dbReference>
<proteinExistence type="predicted"/>
<dbReference type="AlphaFoldDB" id="A0A1M5V7W5"/>
<dbReference type="InterPro" id="IPR051099">
    <property type="entry name" value="AGR/TXD"/>
</dbReference>